<dbReference type="EMBL" id="NIGF01000005">
    <property type="protein sequence ID" value="PQV64323.1"/>
    <property type="molecule type" value="Genomic_DNA"/>
</dbReference>
<dbReference type="InterPro" id="IPR036866">
    <property type="entry name" value="RibonucZ/Hydroxyglut_hydro"/>
</dbReference>
<protein>
    <submittedName>
        <fullName evidence="2">Glyoxylase, beta-lactamase superfamily II</fullName>
    </submittedName>
</protein>
<dbReference type="AlphaFoldDB" id="A0A2S8SU37"/>
<name>A0A2S8SU37_9BACT</name>
<sequence length="298" mass="32188">MKSTQIASNVHQISLGFVNAYAIQNPEQSWVLIDTGVAFSAAAMKDLAGEFGGPPAAIVLTHGHFDHAGNARELAEHWSVKIYASHLERPFLVGKSMYPPADPTVGGPLALMTRVIPQPMFNFTGLLEEIPASGHLDFLHGWQILETPGHTPGHVSLWREEDRVLIAGDALATADFDSYIGMTTQKKQFSRGGSPFTPDWVASKTSVGKLADLEPSVVGAGHGQPISGADVPTQMREFERHFHPPQHGRYVETPAHFDENGLVDLPPAPKDHFTRNAAALTGAASVLMVGAKLLSRRK</sequence>
<dbReference type="OrthoDB" id="9761531at2"/>
<gene>
    <name evidence="2" type="ORF">B1R32_1054</name>
</gene>
<evidence type="ECO:0000313" key="2">
    <source>
        <dbReference type="EMBL" id="PQV64323.1"/>
    </source>
</evidence>
<dbReference type="SMART" id="SM00849">
    <property type="entry name" value="Lactamase_B"/>
    <property type="match status" value="1"/>
</dbReference>
<dbReference type="PANTHER" id="PTHR42951:SF17">
    <property type="entry name" value="METALLO-BETA-LACTAMASE DOMAIN-CONTAINING PROTEIN"/>
    <property type="match status" value="1"/>
</dbReference>
<dbReference type="InterPro" id="IPR050855">
    <property type="entry name" value="NDM-1-like"/>
</dbReference>
<evidence type="ECO:0000313" key="3">
    <source>
        <dbReference type="Proteomes" id="UP000237684"/>
    </source>
</evidence>
<keyword evidence="3" id="KW-1185">Reference proteome</keyword>
<proteinExistence type="predicted"/>
<accession>A0A2S8SU37</accession>
<dbReference type="CDD" id="cd07721">
    <property type="entry name" value="yflN-like_MBL-fold"/>
    <property type="match status" value="1"/>
</dbReference>
<dbReference type="Gene3D" id="3.60.15.10">
    <property type="entry name" value="Ribonuclease Z/Hydroxyacylglutathione hydrolase-like"/>
    <property type="match status" value="1"/>
</dbReference>
<reference evidence="2 3" key="1">
    <citation type="journal article" date="2018" name="Syst. Appl. Microbiol.">
        <title>Abditibacterium utsteinense sp. nov., the first cultivated member of candidate phylum FBP, isolated from ice-free Antarctic soil samples.</title>
        <authorList>
            <person name="Tahon G."/>
            <person name="Tytgat B."/>
            <person name="Lebbe L."/>
            <person name="Carlier A."/>
            <person name="Willems A."/>
        </authorList>
    </citation>
    <scope>NUCLEOTIDE SEQUENCE [LARGE SCALE GENOMIC DNA]</scope>
    <source>
        <strain evidence="2 3">LMG 29911</strain>
    </source>
</reference>
<organism evidence="2 3">
    <name type="scientific">Abditibacterium utsteinense</name>
    <dbReference type="NCBI Taxonomy" id="1960156"/>
    <lineage>
        <taxon>Bacteria</taxon>
        <taxon>Pseudomonadati</taxon>
        <taxon>Abditibacteriota</taxon>
        <taxon>Abditibacteriia</taxon>
        <taxon>Abditibacteriales</taxon>
        <taxon>Abditibacteriaceae</taxon>
        <taxon>Abditibacterium</taxon>
    </lineage>
</organism>
<dbReference type="Pfam" id="PF00753">
    <property type="entry name" value="Lactamase_B"/>
    <property type="match status" value="1"/>
</dbReference>
<dbReference type="InterPro" id="IPR001279">
    <property type="entry name" value="Metallo-B-lactamas"/>
</dbReference>
<dbReference type="SUPFAM" id="SSF56281">
    <property type="entry name" value="Metallo-hydrolase/oxidoreductase"/>
    <property type="match status" value="1"/>
</dbReference>
<feature type="domain" description="Metallo-beta-lactamase" evidence="1">
    <location>
        <begin position="17"/>
        <end position="222"/>
    </location>
</feature>
<comment type="caution">
    <text evidence="2">The sequence shown here is derived from an EMBL/GenBank/DDBJ whole genome shotgun (WGS) entry which is preliminary data.</text>
</comment>
<dbReference type="RefSeq" id="WP_105483118.1">
    <property type="nucleotide sequence ID" value="NZ_NIGF01000005.1"/>
</dbReference>
<dbReference type="InParanoid" id="A0A2S8SU37"/>
<dbReference type="PANTHER" id="PTHR42951">
    <property type="entry name" value="METALLO-BETA-LACTAMASE DOMAIN-CONTAINING"/>
    <property type="match status" value="1"/>
</dbReference>
<dbReference type="Proteomes" id="UP000237684">
    <property type="component" value="Unassembled WGS sequence"/>
</dbReference>
<evidence type="ECO:0000259" key="1">
    <source>
        <dbReference type="SMART" id="SM00849"/>
    </source>
</evidence>